<name>A0AAN9Y265_9HEMI</name>
<dbReference type="AlphaFoldDB" id="A0AAN9Y265"/>
<keyword evidence="1" id="KW-1133">Transmembrane helix</keyword>
<reference evidence="3 4" key="1">
    <citation type="submission" date="2024-03" db="EMBL/GenBank/DDBJ databases">
        <title>Adaptation during the transition from Ophiocordyceps entomopathogen to insect associate is accompanied by gene loss and intensified selection.</title>
        <authorList>
            <person name="Ward C.M."/>
            <person name="Onetto C.A."/>
            <person name="Borneman A.R."/>
        </authorList>
    </citation>
    <scope>NUCLEOTIDE SEQUENCE [LARGE SCALE GENOMIC DNA]</scope>
    <source>
        <strain evidence="3">AWRI1</strain>
        <tissue evidence="3">Single Adult Female</tissue>
    </source>
</reference>
<dbReference type="InterPro" id="IPR012464">
    <property type="entry name" value="DUF1676"/>
</dbReference>
<proteinExistence type="predicted"/>
<feature type="transmembrane region" description="Helical" evidence="1">
    <location>
        <begin position="136"/>
        <end position="154"/>
    </location>
</feature>
<feature type="signal peptide" evidence="2">
    <location>
        <begin position="1"/>
        <end position="16"/>
    </location>
</feature>
<dbReference type="EMBL" id="JBBCAQ010000034">
    <property type="protein sequence ID" value="KAK7580273.1"/>
    <property type="molecule type" value="Genomic_DNA"/>
</dbReference>
<organism evidence="3 4">
    <name type="scientific">Parthenolecanium corni</name>
    <dbReference type="NCBI Taxonomy" id="536013"/>
    <lineage>
        <taxon>Eukaryota</taxon>
        <taxon>Metazoa</taxon>
        <taxon>Ecdysozoa</taxon>
        <taxon>Arthropoda</taxon>
        <taxon>Hexapoda</taxon>
        <taxon>Insecta</taxon>
        <taxon>Pterygota</taxon>
        <taxon>Neoptera</taxon>
        <taxon>Paraneoptera</taxon>
        <taxon>Hemiptera</taxon>
        <taxon>Sternorrhyncha</taxon>
        <taxon>Coccoidea</taxon>
        <taxon>Coccidae</taxon>
        <taxon>Parthenolecanium</taxon>
    </lineage>
</organism>
<protein>
    <submittedName>
        <fullName evidence="3">Uncharacterized protein</fullName>
    </submittedName>
</protein>
<dbReference type="Pfam" id="PF07898">
    <property type="entry name" value="DUF1676"/>
    <property type="match status" value="1"/>
</dbReference>
<keyword evidence="2" id="KW-0732">Signal</keyword>
<evidence type="ECO:0000256" key="2">
    <source>
        <dbReference type="SAM" id="SignalP"/>
    </source>
</evidence>
<accession>A0AAN9Y265</accession>
<dbReference type="PANTHER" id="PTHR21879:SF22">
    <property type="entry name" value="FI03362P-RELATED"/>
    <property type="match status" value="1"/>
</dbReference>
<feature type="chain" id="PRO_5042964656" evidence="2">
    <location>
        <begin position="17"/>
        <end position="237"/>
    </location>
</feature>
<evidence type="ECO:0000256" key="1">
    <source>
        <dbReference type="SAM" id="Phobius"/>
    </source>
</evidence>
<dbReference type="PANTHER" id="PTHR21879">
    <property type="entry name" value="FI03362P-RELATED-RELATED"/>
    <property type="match status" value="1"/>
</dbReference>
<evidence type="ECO:0000313" key="4">
    <source>
        <dbReference type="Proteomes" id="UP001367676"/>
    </source>
</evidence>
<keyword evidence="1" id="KW-0812">Transmembrane</keyword>
<evidence type="ECO:0000313" key="3">
    <source>
        <dbReference type="EMBL" id="KAK7580273.1"/>
    </source>
</evidence>
<keyword evidence="4" id="KW-1185">Reference proteome</keyword>
<keyword evidence="1" id="KW-0472">Membrane</keyword>
<gene>
    <name evidence="3" type="ORF">V9T40_000902</name>
</gene>
<feature type="transmembrane region" description="Helical" evidence="1">
    <location>
        <begin position="160"/>
        <end position="180"/>
    </location>
</feature>
<sequence>MKFIIVFSLTISCVFGRYIGEAENKILKKCTEGFQEFTDCVKYKAIKFLDNAIVNKKPIPLANFVYLTHDSSTNVTENVIGDEEEALGSEDVDEKLNELLVKRVQRLVSTKNLQIKLDADMDNSVEGRKKKDKDKGGMIMMMAGAGAMMMHAAMSKIAFIAGKALIIAKIALLISGLMALKKMMSQEDSHESTKVIYKEAESGHGGGGGGGWHRSIDSPESIHAHQMAYGGQVNHES</sequence>
<comment type="caution">
    <text evidence="3">The sequence shown here is derived from an EMBL/GenBank/DDBJ whole genome shotgun (WGS) entry which is preliminary data.</text>
</comment>
<dbReference type="Proteomes" id="UP001367676">
    <property type="component" value="Unassembled WGS sequence"/>
</dbReference>
<dbReference type="GO" id="GO:0016020">
    <property type="term" value="C:membrane"/>
    <property type="evidence" value="ECO:0007669"/>
    <property type="project" value="TreeGrafter"/>
</dbReference>